<dbReference type="PANTHER" id="PTHR23088">
    <property type="entry name" value="NITRILASE-RELATED"/>
    <property type="match status" value="1"/>
</dbReference>
<dbReference type="RefSeq" id="WP_269951847.1">
    <property type="nucleotide sequence ID" value="NZ_JAKMUR010000004.1"/>
</dbReference>
<evidence type="ECO:0000313" key="3">
    <source>
        <dbReference type="EMBL" id="MCZ9291107.1"/>
    </source>
</evidence>
<dbReference type="InterPro" id="IPR003010">
    <property type="entry name" value="C-N_Hydrolase"/>
</dbReference>
<keyword evidence="4" id="KW-1185">Reference proteome</keyword>
<evidence type="ECO:0000259" key="2">
    <source>
        <dbReference type="PROSITE" id="PS50263"/>
    </source>
</evidence>
<name>A0ABT4R718_9CORY</name>
<evidence type="ECO:0000256" key="1">
    <source>
        <dbReference type="ARBA" id="ARBA00010613"/>
    </source>
</evidence>
<keyword evidence="3" id="KW-0378">Hydrolase</keyword>
<proteinExistence type="inferred from homology"/>
<gene>
    <name evidence="3" type="ORF">L8U61_03035</name>
</gene>
<dbReference type="Gene3D" id="3.60.110.10">
    <property type="entry name" value="Carbon-nitrogen hydrolase"/>
    <property type="match status" value="1"/>
</dbReference>
<dbReference type="PANTHER" id="PTHR23088:SF27">
    <property type="entry name" value="DEAMINATED GLUTATHIONE AMIDASE"/>
    <property type="match status" value="1"/>
</dbReference>
<dbReference type="GO" id="GO:0016787">
    <property type="term" value="F:hydrolase activity"/>
    <property type="evidence" value="ECO:0007669"/>
    <property type="project" value="UniProtKB-KW"/>
</dbReference>
<dbReference type="Proteomes" id="UP001146453">
    <property type="component" value="Unassembled WGS sequence"/>
</dbReference>
<sequence length="276" mass="29504">MKIALLQFASGSDKMENLAAIEPQVRDAAAQGATLIVLPEAASQAFGQGRLDTQAEELDGPFATGLKKLSDELRVTIVAGMFRPADTNTVDDKKFNRVYNTALITGGGVHKGYDKIHTYDAFNYKESDTVRAGGELVTFVHDGVTVGVATCFDIRFPEQFQQLAQRGAKVVVVPTSWADGPGKVEQWRILTAARALDAGVFIAAADQARPDYETKAGESSGPTGAGHSVVVDPFGKQLGEAGYGPETLVVEIDPTDADEARKQLPLAAIREHSVMR</sequence>
<dbReference type="Pfam" id="PF00795">
    <property type="entry name" value="CN_hydrolase"/>
    <property type="match status" value="1"/>
</dbReference>
<comment type="similarity">
    <text evidence="1">Belongs to the carbon-nitrogen hydrolase superfamily. NIT1/NIT2 family.</text>
</comment>
<organism evidence="3 4">
    <name type="scientific">Corynebacterium lehmanniae</name>
    <dbReference type="NCBI Taxonomy" id="2913497"/>
    <lineage>
        <taxon>Bacteria</taxon>
        <taxon>Bacillati</taxon>
        <taxon>Actinomycetota</taxon>
        <taxon>Actinomycetes</taxon>
        <taxon>Mycobacteriales</taxon>
        <taxon>Corynebacteriaceae</taxon>
        <taxon>Corynebacterium</taxon>
    </lineage>
</organism>
<comment type="caution">
    <text evidence="3">The sequence shown here is derived from an EMBL/GenBank/DDBJ whole genome shotgun (WGS) entry which is preliminary data.</text>
</comment>
<dbReference type="SUPFAM" id="SSF56317">
    <property type="entry name" value="Carbon-nitrogen hydrolase"/>
    <property type="match status" value="1"/>
</dbReference>
<accession>A0ABT4R718</accession>
<evidence type="ECO:0000313" key="4">
    <source>
        <dbReference type="Proteomes" id="UP001146453"/>
    </source>
</evidence>
<feature type="domain" description="CN hydrolase" evidence="2">
    <location>
        <begin position="1"/>
        <end position="254"/>
    </location>
</feature>
<dbReference type="EMBL" id="JAKMUR010000004">
    <property type="protein sequence ID" value="MCZ9291107.1"/>
    <property type="molecule type" value="Genomic_DNA"/>
</dbReference>
<protein>
    <submittedName>
        <fullName evidence="3">Carbon-nitrogen hydrolase family protein</fullName>
    </submittedName>
</protein>
<reference evidence="3" key="1">
    <citation type="submission" date="2022-02" db="EMBL/GenBank/DDBJ databases">
        <title>Corynebacterium sp. from urogenital microbiome.</title>
        <authorList>
            <person name="Cappelli E.A."/>
            <person name="Ribeiro T.G."/>
            <person name="Peixe L."/>
        </authorList>
    </citation>
    <scope>NUCLEOTIDE SEQUENCE</scope>
    <source>
        <strain evidence="3">C8Ua_144</strain>
    </source>
</reference>
<dbReference type="PROSITE" id="PS50263">
    <property type="entry name" value="CN_HYDROLASE"/>
    <property type="match status" value="1"/>
</dbReference>
<dbReference type="InterPro" id="IPR036526">
    <property type="entry name" value="C-N_Hydrolase_sf"/>
</dbReference>
<dbReference type="CDD" id="cd07581">
    <property type="entry name" value="nitrilase_3"/>
    <property type="match status" value="1"/>
</dbReference>